<comment type="subcellular location">
    <subcellularLocation>
        <location evidence="1">Membrane</location>
        <topology evidence="1">Multi-pass membrane protein</topology>
    </subcellularLocation>
</comment>
<feature type="transmembrane region" description="Helical" evidence="5">
    <location>
        <begin position="44"/>
        <end position="62"/>
    </location>
</feature>
<feature type="domain" description="O-antigen ligase-related" evidence="6">
    <location>
        <begin position="196"/>
        <end position="311"/>
    </location>
</feature>
<feature type="transmembrane region" description="Helical" evidence="5">
    <location>
        <begin position="19"/>
        <end position="38"/>
    </location>
</feature>
<dbReference type="InterPro" id="IPR051533">
    <property type="entry name" value="WaaL-like"/>
</dbReference>
<gene>
    <name evidence="7" type="ORF">KC573_02125</name>
</gene>
<dbReference type="PANTHER" id="PTHR37422">
    <property type="entry name" value="TEICHURONIC ACID BIOSYNTHESIS PROTEIN TUAE"/>
    <property type="match status" value="1"/>
</dbReference>
<comment type="caution">
    <text evidence="7">The sequence shown here is derived from an EMBL/GenBank/DDBJ whole genome shotgun (WGS) entry which is preliminary data.</text>
</comment>
<dbReference type="InterPro" id="IPR007016">
    <property type="entry name" value="O-antigen_ligase-rel_domated"/>
</dbReference>
<reference evidence="7" key="1">
    <citation type="submission" date="2020-04" db="EMBL/GenBank/DDBJ databases">
        <authorList>
            <person name="Zhang T."/>
        </authorList>
    </citation>
    <scope>NUCLEOTIDE SEQUENCE</scope>
    <source>
        <strain evidence="7">HKST-UBA02</strain>
    </source>
</reference>
<feature type="transmembrane region" description="Helical" evidence="5">
    <location>
        <begin position="121"/>
        <end position="142"/>
    </location>
</feature>
<evidence type="ECO:0000256" key="1">
    <source>
        <dbReference type="ARBA" id="ARBA00004141"/>
    </source>
</evidence>
<keyword evidence="4 5" id="KW-0472">Membrane</keyword>
<feature type="transmembrane region" description="Helical" evidence="5">
    <location>
        <begin position="69"/>
        <end position="89"/>
    </location>
</feature>
<proteinExistence type="predicted"/>
<keyword evidence="7" id="KW-0436">Ligase</keyword>
<name>A0A955RWU2_UNCKA</name>
<keyword evidence="3 5" id="KW-1133">Transmembrane helix</keyword>
<dbReference type="Pfam" id="PF04932">
    <property type="entry name" value="Wzy_C"/>
    <property type="match status" value="1"/>
</dbReference>
<feature type="transmembrane region" description="Helical" evidence="5">
    <location>
        <begin position="162"/>
        <end position="182"/>
    </location>
</feature>
<feature type="non-terminal residue" evidence="7">
    <location>
        <position position="316"/>
    </location>
</feature>
<evidence type="ECO:0000256" key="4">
    <source>
        <dbReference type="ARBA" id="ARBA00023136"/>
    </source>
</evidence>
<organism evidence="7 8">
    <name type="scientific">candidate division WWE3 bacterium</name>
    <dbReference type="NCBI Taxonomy" id="2053526"/>
    <lineage>
        <taxon>Bacteria</taxon>
        <taxon>Katanobacteria</taxon>
    </lineage>
</organism>
<dbReference type="Proteomes" id="UP000699691">
    <property type="component" value="Unassembled WGS sequence"/>
</dbReference>
<accession>A0A955RWU2</accession>
<reference evidence="7" key="2">
    <citation type="journal article" date="2021" name="Microbiome">
        <title>Successional dynamics and alternative stable states in a saline activated sludge microbial community over 9 years.</title>
        <authorList>
            <person name="Wang Y."/>
            <person name="Ye J."/>
            <person name="Ju F."/>
            <person name="Liu L."/>
            <person name="Boyd J.A."/>
            <person name="Deng Y."/>
            <person name="Parks D.H."/>
            <person name="Jiang X."/>
            <person name="Yin X."/>
            <person name="Woodcroft B.J."/>
            <person name="Tyson G.W."/>
            <person name="Hugenholtz P."/>
            <person name="Polz M.F."/>
            <person name="Zhang T."/>
        </authorList>
    </citation>
    <scope>NUCLEOTIDE SEQUENCE</scope>
    <source>
        <strain evidence="7">HKST-UBA02</strain>
    </source>
</reference>
<evidence type="ECO:0000259" key="6">
    <source>
        <dbReference type="Pfam" id="PF04932"/>
    </source>
</evidence>
<feature type="transmembrane region" description="Helical" evidence="5">
    <location>
        <begin position="95"/>
        <end position="114"/>
    </location>
</feature>
<dbReference type="GO" id="GO:0016020">
    <property type="term" value="C:membrane"/>
    <property type="evidence" value="ECO:0007669"/>
    <property type="project" value="UniProtKB-SubCell"/>
</dbReference>
<evidence type="ECO:0000256" key="3">
    <source>
        <dbReference type="ARBA" id="ARBA00022989"/>
    </source>
</evidence>
<feature type="transmembrane region" description="Helical" evidence="5">
    <location>
        <begin position="212"/>
        <end position="231"/>
    </location>
</feature>
<keyword evidence="2 5" id="KW-0812">Transmembrane</keyword>
<dbReference type="EMBL" id="JAGQKY010000076">
    <property type="protein sequence ID" value="MCA9397601.1"/>
    <property type="molecule type" value="Genomic_DNA"/>
</dbReference>
<evidence type="ECO:0000256" key="2">
    <source>
        <dbReference type="ARBA" id="ARBA00022692"/>
    </source>
</evidence>
<evidence type="ECO:0000313" key="8">
    <source>
        <dbReference type="Proteomes" id="UP000699691"/>
    </source>
</evidence>
<feature type="transmembrane region" description="Helical" evidence="5">
    <location>
        <begin position="238"/>
        <end position="258"/>
    </location>
</feature>
<evidence type="ECO:0000256" key="5">
    <source>
        <dbReference type="SAM" id="Phobius"/>
    </source>
</evidence>
<feature type="transmembrane region" description="Helical" evidence="5">
    <location>
        <begin position="189"/>
        <end position="206"/>
    </location>
</feature>
<dbReference type="AlphaFoldDB" id="A0A955RWU2"/>
<dbReference type="PANTHER" id="PTHR37422:SF13">
    <property type="entry name" value="LIPOPOLYSACCHARIDE BIOSYNTHESIS PROTEIN PA4999-RELATED"/>
    <property type="match status" value="1"/>
</dbReference>
<evidence type="ECO:0000313" key="7">
    <source>
        <dbReference type="EMBL" id="MCA9397601.1"/>
    </source>
</evidence>
<dbReference type="GO" id="GO:0016874">
    <property type="term" value="F:ligase activity"/>
    <property type="evidence" value="ECO:0007669"/>
    <property type="project" value="UniProtKB-KW"/>
</dbReference>
<sequence length="316" mass="35011">MVNELITTLSPPGKREQQWLAVFLISIIIFFVLLERSIGLQTSQTMIGIFIGITIVLFAIRSRIEIERTIFVAIFLFIFMGVLSVSSSTVMEESLFSLIHYIGIFLVFVLAFSITMKQELFLEWLANILLLFGTGYVGYYLIGGFSSGSFLSGQKLIGTFTWHNQMAAFILYLIPIALGFAWKYRDDRRGWIFSAIAVLHAIALVLTYSRGAWLSAVAAGIIALLLGVRVASFSKRSVMVSIGVFIFLAVLLLQIPALKERASLVLAEFSSSTRSISGELRLTSIQSAWEMVNDYPVTGVGIGAYGAANYMYQSQP</sequence>
<protein>
    <submittedName>
        <fullName evidence="7">O-antigen ligase family protein</fullName>
    </submittedName>
</protein>